<dbReference type="OrthoDB" id="16816at2759"/>
<dbReference type="Pfam" id="PF08241">
    <property type="entry name" value="Methyltransf_11"/>
    <property type="match status" value="1"/>
</dbReference>
<keyword evidence="8" id="KW-1185">Reference proteome</keyword>
<protein>
    <recommendedName>
        <fullName evidence="3">Arginine-hydroxylase NDUFAF5, mitochondrial</fullName>
    </recommendedName>
    <alternativeName>
        <fullName evidence="4">NADH dehydrogenase [ubiquinone] 1 alpha subcomplex assembly factor 5</fullName>
    </alternativeName>
    <alternativeName>
        <fullName evidence="5">Putative methyltransferase NDUFAF5</fullName>
    </alternativeName>
</protein>
<evidence type="ECO:0000256" key="4">
    <source>
        <dbReference type="ARBA" id="ARBA00041833"/>
    </source>
</evidence>
<dbReference type="EMBL" id="UZAM01009804">
    <property type="protein sequence ID" value="VDP10159.1"/>
    <property type="molecule type" value="Genomic_DNA"/>
</dbReference>
<evidence type="ECO:0000313" key="8">
    <source>
        <dbReference type="Proteomes" id="UP000270296"/>
    </source>
</evidence>
<dbReference type="GO" id="GO:0005739">
    <property type="term" value="C:mitochondrion"/>
    <property type="evidence" value="ECO:0007669"/>
    <property type="project" value="TreeGrafter"/>
</dbReference>
<accession>A0A183IS94</accession>
<keyword evidence="2" id="KW-0808">Transferase</keyword>
<dbReference type="PANTHER" id="PTHR13090">
    <property type="entry name" value="ARGININE-HYDROXYLASE NDUFAF5, MITOCHONDRIAL"/>
    <property type="match status" value="1"/>
</dbReference>
<gene>
    <name evidence="7" type="ORF">SBAD_LOCUS6491</name>
</gene>
<reference evidence="7 8" key="2">
    <citation type="submission" date="2018-11" db="EMBL/GenBank/DDBJ databases">
        <authorList>
            <consortium name="Pathogen Informatics"/>
        </authorList>
    </citation>
    <scope>NUCLEOTIDE SEQUENCE [LARGE SCALE GENOMIC DNA]</scope>
</reference>
<sequence length="287" mass="32465">MSVSLSIRSVTYRILSHHQKLFRFSKAFASDKRSDTNVFDRLTKRRQRNWAASQSDHSVYDYLKEEVAYRVSDRIYDVKKFMNVGVDLGCGFGYIAPHIYKEHVGCFIQADMSENMVVASRRSEEVNTFRVVGDEETVPFRNNFADLIVSANSMHWINDLPGFLRGIFSALREDGVFIGGIFGGDTLFQLRCSVQLAEMERLGGLAPHVSPFVTPEDVSNLMQNTGFGLITIDVDEIIVNYPDVFALMYDLKGMAESAAAWIRAKTIRRDVLNAAAAIYRVNMTEND</sequence>
<dbReference type="Proteomes" id="UP000270296">
    <property type="component" value="Unassembled WGS sequence"/>
</dbReference>
<evidence type="ECO:0000313" key="7">
    <source>
        <dbReference type="EMBL" id="VDP10159.1"/>
    </source>
</evidence>
<reference evidence="9" key="1">
    <citation type="submission" date="2016-06" db="UniProtKB">
        <authorList>
            <consortium name="WormBaseParasite"/>
        </authorList>
    </citation>
    <scope>IDENTIFICATION</scope>
</reference>
<keyword evidence="1" id="KW-0489">Methyltransferase</keyword>
<dbReference type="Gene3D" id="3.40.50.150">
    <property type="entry name" value="Vaccinia Virus protein VP39"/>
    <property type="match status" value="1"/>
</dbReference>
<dbReference type="GO" id="GO:0008757">
    <property type="term" value="F:S-adenosylmethionine-dependent methyltransferase activity"/>
    <property type="evidence" value="ECO:0007669"/>
    <property type="project" value="InterPro"/>
</dbReference>
<feature type="domain" description="Methyltransferase type 11" evidence="6">
    <location>
        <begin position="86"/>
        <end position="178"/>
    </location>
</feature>
<dbReference type="GO" id="GO:0032981">
    <property type="term" value="P:mitochondrial respiratory chain complex I assembly"/>
    <property type="evidence" value="ECO:0007669"/>
    <property type="project" value="TreeGrafter"/>
</dbReference>
<evidence type="ECO:0000256" key="5">
    <source>
        <dbReference type="ARBA" id="ARBA00042549"/>
    </source>
</evidence>
<evidence type="ECO:0000256" key="2">
    <source>
        <dbReference type="ARBA" id="ARBA00022679"/>
    </source>
</evidence>
<dbReference type="CDD" id="cd02440">
    <property type="entry name" value="AdoMet_MTases"/>
    <property type="match status" value="1"/>
</dbReference>
<dbReference type="InterPro" id="IPR013216">
    <property type="entry name" value="Methyltransf_11"/>
</dbReference>
<dbReference type="AlphaFoldDB" id="A0A183IS94"/>
<proteinExistence type="predicted"/>
<evidence type="ECO:0000256" key="1">
    <source>
        <dbReference type="ARBA" id="ARBA00022603"/>
    </source>
</evidence>
<dbReference type="PANTHER" id="PTHR13090:SF1">
    <property type="entry name" value="ARGININE-HYDROXYLASE NDUFAF5, MITOCHONDRIAL"/>
    <property type="match status" value="1"/>
</dbReference>
<evidence type="ECO:0000259" key="6">
    <source>
        <dbReference type="Pfam" id="PF08241"/>
    </source>
</evidence>
<dbReference type="SUPFAM" id="SSF53335">
    <property type="entry name" value="S-adenosyl-L-methionine-dependent methyltransferases"/>
    <property type="match status" value="1"/>
</dbReference>
<name>A0A183IS94_9BILA</name>
<dbReference type="InterPro" id="IPR029063">
    <property type="entry name" value="SAM-dependent_MTases_sf"/>
</dbReference>
<dbReference type="InterPro" id="IPR050602">
    <property type="entry name" value="Malonyl-ACP_OMT"/>
</dbReference>
<organism evidence="9">
    <name type="scientific">Soboliphyme baturini</name>
    <dbReference type="NCBI Taxonomy" id="241478"/>
    <lineage>
        <taxon>Eukaryota</taxon>
        <taxon>Metazoa</taxon>
        <taxon>Ecdysozoa</taxon>
        <taxon>Nematoda</taxon>
        <taxon>Enoplea</taxon>
        <taxon>Dorylaimia</taxon>
        <taxon>Dioctophymatida</taxon>
        <taxon>Dioctophymatoidea</taxon>
        <taxon>Soboliphymatidae</taxon>
        <taxon>Soboliphyme</taxon>
    </lineage>
</organism>
<dbReference type="WBParaSite" id="SBAD_0000674201-mRNA-1">
    <property type="protein sequence ID" value="SBAD_0000674201-mRNA-1"/>
    <property type="gene ID" value="SBAD_0000674201"/>
</dbReference>
<dbReference type="GO" id="GO:0032259">
    <property type="term" value="P:methylation"/>
    <property type="evidence" value="ECO:0007669"/>
    <property type="project" value="UniProtKB-KW"/>
</dbReference>
<evidence type="ECO:0000313" key="9">
    <source>
        <dbReference type="WBParaSite" id="SBAD_0000674201-mRNA-1"/>
    </source>
</evidence>
<evidence type="ECO:0000256" key="3">
    <source>
        <dbReference type="ARBA" id="ARBA00040937"/>
    </source>
</evidence>